<reference evidence="5 6" key="1">
    <citation type="journal article" date="2013" name="PLoS Genet.">
        <title>The genome and development-dependent transcriptomes of Pyronema confluens: a window into fungal evolution.</title>
        <authorList>
            <person name="Traeger S."/>
            <person name="Altegoer F."/>
            <person name="Freitag M."/>
            <person name="Gabaldon T."/>
            <person name="Kempken F."/>
            <person name="Kumar A."/>
            <person name="Marcet-Houben M."/>
            <person name="Poggeler S."/>
            <person name="Stajich J.E."/>
            <person name="Nowrousian M."/>
        </authorList>
    </citation>
    <scope>NUCLEOTIDE SEQUENCE [LARGE SCALE GENOMIC DNA]</scope>
    <source>
        <strain evidence="6">CBS 100304</strain>
        <tissue evidence="5">Vegetative mycelium</tissue>
    </source>
</reference>
<keyword evidence="1" id="KW-0677">Repeat</keyword>
<dbReference type="PANTHER" id="PTHR24180:SF45">
    <property type="entry name" value="POLY [ADP-RIBOSE] POLYMERASE TANKYRASE"/>
    <property type="match status" value="1"/>
</dbReference>
<evidence type="ECO:0000256" key="1">
    <source>
        <dbReference type="ARBA" id="ARBA00022737"/>
    </source>
</evidence>
<dbReference type="Gene3D" id="1.25.40.20">
    <property type="entry name" value="Ankyrin repeat-containing domain"/>
    <property type="match status" value="3"/>
</dbReference>
<feature type="repeat" description="ANK" evidence="3">
    <location>
        <begin position="1326"/>
        <end position="1346"/>
    </location>
</feature>
<keyword evidence="2 3" id="KW-0040">ANK repeat</keyword>
<dbReference type="InterPro" id="IPR002110">
    <property type="entry name" value="Ankyrin_rpt"/>
</dbReference>
<evidence type="ECO:0000313" key="5">
    <source>
        <dbReference type="EMBL" id="CCX15416.1"/>
    </source>
</evidence>
<dbReference type="EMBL" id="HF936165">
    <property type="protein sequence ID" value="CCX15416.1"/>
    <property type="molecule type" value="Genomic_DNA"/>
</dbReference>
<dbReference type="Pfam" id="PF00023">
    <property type="entry name" value="Ank"/>
    <property type="match status" value="1"/>
</dbReference>
<dbReference type="SUPFAM" id="SSF48403">
    <property type="entry name" value="Ankyrin repeat"/>
    <property type="match status" value="1"/>
</dbReference>
<dbReference type="Proteomes" id="UP000018144">
    <property type="component" value="Unassembled WGS sequence"/>
</dbReference>
<feature type="domain" description="Nephrocystin 3-like N-terminal" evidence="4">
    <location>
        <begin position="454"/>
        <end position="639"/>
    </location>
</feature>
<dbReference type="PROSITE" id="PS50297">
    <property type="entry name" value="ANK_REP_REGION"/>
    <property type="match status" value="7"/>
</dbReference>
<proteinExistence type="predicted"/>
<dbReference type="Pfam" id="PF13637">
    <property type="entry name" value="Ank_4"/>
    <property type="match status" value="2"/>
</dbReference>
<sequence>MAPRGKNTIFRVTGLLIGKKAETLLQSALDDLLCDNEDAESIAILKETLSGSTTGPFSELSDDQQAKSFLRAAIRLELTEEERKSRKINIEIIPCCYNGDQNSALVHFIGGIPKFALEQGDQPKDVCQISVDTADINFDVNFHGFTQMYATEGDITADIVAVNGLNGHPWGSWRGRQKAGRMWLRDYLREDLPQLRTMTYGYNSNLQAHNVDTIMDYGLGFMEEIKKVRKTEDEKERPLILIGHSFGGLLVAHSLVKASFKKADDPLLRATVGIIFFGVPHKGLVVTDIRRMLKEEHPRQELLNQISTKSQLLADQLADFKNIVEDRKIVSFYERQQTGHLKQDPTTQKWKRGEDEFSTAVDEESALLQFPDRMEAKIPVDADHSNMVKFDSKSNQTYRSVVGYLKDFAVNSDGVVSARLFSDGEISPDMKLLGNKASNCTDALHELRHRVTRGTCQWIFDREICPQFSQWDQASKSDFLLIAAPPGYGKSVMCAFLEGHFQKQRDSFCLYFFCDDKYDSRRTELQILRTLVYQLTNGGPPTVRREITRRVLAKREEFKIGPERIRGEPFDSSEHLWEILVSICAVMIPGIREIRCIIDALDECEPESRKSFLRRIRDFYSSSERPKMSTFLKFVISSRSYPEIMSQLPQTDEIRLNATGSVVRDVEGFIEIECEKMAERYSLSKDFVSQLSNTLKTGADGMFLWATLSMDSLVSSGGLDSLLKELLCELHPVASTALKWATLSLRPLTKAEIACINQYIAESTEKTHRSFKEHELDCPPLGYYDGEDSLHIYHQSIKDYIRNEIITQQDLQLFAGACVAALNSPVASSLQQYSFLYWFEHITPTIKLDEKLLHQIRQLYCPEKGNFETWLKWVRRNPYDIFRYVTPSSKAPLFWIWYMRGITPLHLAAFCDQRTVMEKLLSSRHRWKHLPSKVLPWHKLRAWNTTRAINLITETNDTALFLAAVRGHETIAKLLLHCNDVQADSRCIYGKTPLSVAAEHGHETIVKLLLDRKDVQADSRDDHGRTPLSYAAERGQETIVKLLLDRQDVQADSKDKKGQTPLSYAAEQGQETIVKLLLDRQDVQADERDDFGRTALSYAAERGQDMIVKLFLAHEDVQPDSRDDHGRTPLWYAAKRGQEAIVKLLLDRQNVQADYKDKDGRTPLSVAAEYGHETIVKLLLDRKDVQADSRDDHGRTPLSYAAGQETIVKLLLDRKDVQADSRDDHGRTPLSYAAGQETIVKLLLDRQDVQADDRDDFGRTPLSYAAKRWYNETIVKLLLDRKDVQPDSRDDHGRTPLSYAAERGQETIVKLLLDRKDVQADSKDKNGQTPLSYAAERGHERIVELLGLARK</sequence>
<feature type="repeat" description="ANK" evidence="3">
    <location>
        <begin position="1057"/>
        <end position="1080"/>
    </location>
</feature>
<gene>
    <name evidence="5" type="ORF">PCON_01691</name>
</gene>
<dbReference type="SUPFAM" id="SSF53474">
    <property type="entry name" value="alpha/beta-Hydrolases"/>
    <property type="match status" value="1"/>
</dbReference>
<feature type="repeat" description="ANK" evidence="3">
    <location>
        <begin position="989"/>
        <end position="1012"/>
    </location>
</feature>
<dbReference type="SMART" id="SM00248">
    <property type="entry name" value="ANK"/>
    <property type="match status" value="13"/>
</dbReference>
<evidence type="ECO:0000256" key="2">
    <source>
        <dbReference type="ARBA" id="ARBA00023043"/>
    </source>
</evidence>
<evidence type="ECO:0000256" key="3">
    <source>
        <dbReference type="PROSITE-ProRule" id="PRU00023"/>
    </source>
</evidence>
<dbReference type="Pfam" id="PF12796">
    <property type="entry name" value="Ank_2"/>
    <property type="match status" value="3"/>
</dbReference>
<dbReference type="OrthoDB" id="1658288at2759"/>
<name>U4L8Z9_PYROM</name>
<dbReference type="Pfam" id="PF24883">
    <property type="entry name" value="NPHP3_N"/>
    <property type="match status" value="1"/>
</dbReference>
<feature type="repeat" description="ANK" evidence="3">
    <location>
        <begin position="1125"/>
        <end position="1148"/>
    </location>
</feature>
<dbReference type="Gene3D" id="3.40.50.1820">
    <property type="entry name" value="alpha/beta hydrolase"/>
    <property type="match status" value="1"/>
</dbReference>
<evidence type="ECO:0000259" key="4">
    <source>
        <dbReference type="Pfam" id="PF24883"/>
    </source>
</evidence>
<protein>
    <submittedName>
        <fullName evidence="5">Similar to Inversin acc. no. O89019</fullName>
    </submittedName>
</protein>
<dbReference type="PANTHER" id="PTHR24180">
    <property type="entry name" value="CYCLIN-DEPENDENT KINASE INHIBITOR 2C-RELATED"/>
    <property type="match status" value="1"/>
</dbReference>
<dbReference type="eggNOG" id="KOG2029">
    <property type="taxonomic scope" value="Eukaryota"/>
</dbReference>
<accession>U4L8Z9</accession>
<evidence type="ECO:0000313" key="6">
    <source>
        <dbReference type="Proteomes" id="UP000018144"/>
    </source>
</evidence>
<dbReference type="InterPro" id="IPR056884">
    <property type="entry name" value="NPHP3-like_N"/>
</dbReference>
<dbReference type="InterPro" id="IPR036770">
    <property type="entry name" value="Ankyrin_rpt-contain_sf"/>
</dbReference>
<organism evidence="5 6">
    <name type="scientific">Pyronema omphalodes (strain CBS 100304)</name>
    <name type="common">Pyronema confluens</name>
    <dbReference type="NCBI Taxonomy" id="1076935"/>
    <lineage>
        <taxon>Eukaryota</taxon>
        <taxon>Fungi</taxon>
        <taxon>Dikarya</taxon>
        <taxon>Ascomycota</taxon>
        <taxon>Pezizomycotina</taxon>
        <taxon>Pezizomycetes</taxon>
        <taxon>Pezizales</taxon>
        <taxon>Pyronemataceae</taxon>
        <taxon>Pyronema</taxon>
    </lineage>
</organism>
<dbReference type="InterPro" id="IPR051637">
    <property type="entry name" value="Ank_repeat_dom-contain_49"/>
</dbReference>
<feature type="repeat" description="ANK" evidence="3">
    <location>
        <begin position="1023"/>
        <end position="1046"/>
    </location>
</feature>
<dbReference type="InterPro" id="IPR027417">
    <property type="entry name" value="P-loop_NTPase"/>
</dbReference>
<dbReference type="InterPro" id="IPR029058">
    <property type="entry name" value="AB_hydrolase_fold"/>
</dbReference>
<dbReference type="Gene3D" id="3.40.50.300">
    <property type="entry name" value="P-loop containing nucleotide triphosphate hydrolases"/>
    <property type="match status" value="1"/>
</dbReference>
<dbReference type="PROSITE" id="PS50088">
    <property type="entry name" value="ANK_REPEAT"/>
    <property type="match status" value="7"/>
</dbReference>
<feature type="repeat" description="ANK" evidence="3">
    <location>
        <begin position="1159"/>
        <end position="1182"/>
    </location>
</feature>
<dbReference type="eggNOG" id="KOG4177">
    <property type="taxonomic scope" value="Eukaryota"/>
</dbReference>
<dbReference type="STRING" id="1076935.U4L8Z9"/>
<keyword evidence="6" id="KW-1185">Reference proteome</keyword>
<feature type="repeat" description="ANK" evidence="3">
    <location>
        <begin position="1292"/>
        <end position="1315"/>
    </location>
</feature>